<reference evidence="2 3" key="1">
    <citation type="submission" date="2009-08" db="EMBL/GenBank/DDBJ databases">
        <authorList>
            <person name="Muzny D."/>
            <person name="Qin X."/>
            <person name="Deng J."/>
            <person name="Jiang H."/>
            <person name="Liu Y."/>
            <person name="Qu J."/>
            <person name="Song X.-Z."/>
            <person name="Zhang L."/>
            <person name="Thornton R."/>
            <person name="Coyle M."/>
            <person name="Francisco L."/>
            <person name="Jackson L."/>
            <person name="Javaid M."/>
            <person name="Korchina V."/>
            <person name="Kovar C."/>
            <person name="Mata R."/>
            <person name="Mathew T."/>
            <person name="Ngo R."/>
            <person name="Nguyen L."/>
            <person name="Nguyen N."/>
            <person name="Okwuonu G."/>
            <person name="Ongeri F."/>
            <person name="Pham C."/>
            <person name="Simmons D."/>
            <person name="Wilczek-Boney K."/>
            <person name="Hale W."/>
            <person name="Jakkamsetti A."/>
            <person name="Pham P."/>
            <person name="Ruth R."/>
            <person name="San Lucas F."/>
            <person name="Warren J."/>
            <person name="Zhang J."/>
            <person name="Zhao Z."/>
            <person name="Zhou C."/>
            <person name="Zhu D."/>
            <person name="Lee S."/>
            <person name="Bess C."/>
            <person name="Blankenburg K."/>
            <person name="Forbes L."/>
            <person name="Fu Q."/>
            <person name="Gubbala S."/>
            <person name="Hirani K."/>
            <person name="Jayaseelan J.C."/>
            <person name="Lara F."/>
            <person name="Munidasa M."/>
            <person name="Palculict T."/>
            <person name="Patil S."/>
            <person name="Pu L.-L."/>
            <person name="Saada N."/>
            <person name="Tang L."/>
            <person name="Weissenberger G."/>
            <person name="Zhu Y."/>
            <person name="Hemphill L."/>
            <person name="Shang Y."/>
            <person name="Youmans B."/>
            <person name="Ayvaz T."/>
            <person name="Ross M."/>
            <person name="Santibanez J."/>
            <person name="Aqrawi P."/>
            <person name="Gross S."/>
            <person name="Joshi V."/>
            <person name="Fowler G."/>
            <person name="Nazareth L."/>
            <person name="Reid J."/>
            <person name="Worley K."/>
            <person name="Petrosino J."/>
            <person name="Highlander S."/>
            <person name="Gibbs R."/>
        </authorList>
    </citation>
    <scope>NUCLEOTIDE SEQUENCE [LARGE SCALE GENOMIC DNA]</scope>
    <source>
        <strain evidence="2 3">ATCC 49175</strain>
    </source>
</reference>
<sequence length="284" mass="31734">MYPLYNSQIQLNEVALNVNHLLQETEFYTKGLGLQILSQSDNEVLLGVGTTTLVRLIQTNIDKGVKESYGLYHLAIHLPTREALGDFLRHAVHTSLPLIGASDHGYSEAIYLEDFEGNGIEVYHDKPVSVWDIREDGRIIGVTEEMAGQEIYELGHDTIPYQMPEGTRMGHVHLSAKNSKESMEYLTTLLPVEDKFSVPSGSWIASGDYHHHLAVNQWGGPHLDVRVKNIPGLAYYTVETNDASVFKEILQKATVLATTVEKRGEKEVDITDNHGITVRVTLNN</sequence>
<name>C8NFM6_9LACT</name>
<gene>
    <name evidence="2" type="ORF">HMPREF0444_0721</name>
</gene>
<dbReference type="PROSITE" id="PS51819">
    <property type="entry name" value="VOC"/>
    <property type="match status" value="1"/>
</dbReference>
<feature type="domain" description="VOC" evidence="1">
    <location>
        <begin position="10"/>
        <end position="125"/>
    </location>
</feature>
<dbReference type="AlphaFoldDB" id="C8NFM6"/>
<dbReference type="GeneID" id="78412939"/>
<dbReference type="HOGENOM" id="CLU_059557_0_1_9"/>
<evidence type="ECO:0000259" key="1">
    <source>
        <dbReference type="PROSITE" id="PS51819"/>
    </source>
</evidence>
<dbReference type="InterPro" id="IPR029068">
    <property type="entry name" value="Glyas_Bleomycin-R_OHBP_Dase"/>
</dbReference>
<dbReference type="InterPro" id="IPR004360">
    <property type="entry name" value="Glyas_Fos-R_dOase_dom"/>
</dbReference>
<dbReference type="STRING" id="638301.HMPREF0444_0721"/>
<dbReference type="InterPro" id="IPR037523">
    <property type="entry name" value="VOC_core"/>
</dbReference>
<protein>
    <submittedName>
        <fullName evidence="2">Glyoxalase family protein</fullName>
    </submittedName>
</protein>
<dbReference type="PANTHER" id="PTHR43279">
    <property type="entry name" value="CATECHOL-2,3-DIOXYGENASE"/>
    <property type="match status" value="1"/>
</dbReference>
<accession>C8NFM6</accession>
<evidence type="ECO:0000313" key="3">
    <source>
        <dbReference type="Proteomes" id="UP000005926"/>
    </source>
</evidence>
<proteinExistence type="predicted"/>
<organism evidence="2 3">
    <name type="scientific">Granulicatella adiacens ATCC 49175</name>
    <dbReference type="NCBI Taxonomy" id="638301"/>
    <lineage>
        <taxon>Bacteria</taxon>
        <taxon>Bacillati</taxon>
        <taxon>Bacillota</taxon>
        <taxon>Bacilli</taxon>
        <taxon>Lactobacillales</taxon>
        <taxon>Carnobacteriaceae</taxon>
        <taxon>Granulicatella</taxon>
    </lineage>
</organism>
<evidence type="ECO:0000313" key="2">
    <source>
        <dbReference type="EMBL" id="EEW37362.1"/>
    </source>
</evidence>
<dbReference type="Proteomes" id="UP000005926">
    <property type="component" value="Unassembled WGS sequence"/>
</dbReference>
<dbReference type="RefSeq" id="WP_005606623.1">
    <property type="nucleotide sequence ID" value="NZ_CP102283.1"/>
</dbReference>
<keyword evidence="3" id="KW-1185">Reference proteome</keyword>
<dbReference type="SUPFAM" id="SSF54593">
    <property type="entry name" value="Glyoxalase/Bleomycin resistance protein/Dihydroxybiphenyl dioxygenase"/>
    <property type="match status" value="2"/>
</dbReference>
<comment type="caution">
    <text evidence="2">The sequence shown here is derived from an EMBL/GenBank/DDBJ whole genome shotgun (WGS) entry which is preliminary data.</text>
</comment>
<dbReference type="Gene3D" id="3.10.180.10">
    <property type="entry name" value="2,3-Dihydroxybiphenyl 1,2-Dioxygenase, domain 1"/>
    <property type="match status" value="2"/>
</dbReference>
<dbReference type="EMBL" id="ACKZ01000016">
    <property type="protein sequence ID" value="EEW37362.1"/>
    <property type="molecule type" value="Genomic_DNA"/>
</dbReference>
<dbReference type="Pfam" id="PF00903">
    <property type="entry name" value="Glyoxalase"/>
    <property type="match status" value="1"/>
</dbReference>
<dbReference type="PANTHER" id="PTHR43279:SF1">
    <property type="entry name" value="CATECHOL-2,3-DIOXYGENASE"/>
    <property type="match status" value="1"/>
</dbReference>
<dbReference type="eggNOG" id="COG2514">
    <property type="taxonomic scope" value="Bacteria"/>
</dbReference>